<feature type="signal peptide" evidence="2">
    <location>
        <begin position="1"/>
        <end position="18"/>
    </location>
</feature>
<dbReference type="PANTHER" id="PTHR36842">
    <property type="entry name" value="PROTEIN TOLB HOMOLOG"/>
    <property type="match status" value="1"/>
</dbReference>
<comment type="similarity">
    <text evidence="1">Belongs to the TolB family.</text>
</comment>
<dbReference type="InterPro" id="IPR011042">
    <property type="entry name" value="6-blade_b-propeller_TolB-like"/>
</dbReference>
<evidence type="ECO:0000313" key="3">
    <source>
        <dbReference type="EMBL" id="MCH5597888.1"/>
    </source>
</evidence>
<organism evidence="3 4">
    <name type="scientific">Niabella ginsengisoli</name>
    <dbReference type="NCBI Taxonomy" id="522298"/>
    <lineage>
        <taxon>Bacteria</taxon>
        <taxon>Pseudomonadati</taxon>
        <taxon>Bacteroidota</taxon>
        <taxon>Chitinophagia</taxon>
        <taxon>Chitinophagales</taxon>
        <taxon>Chitinophagaceae</taxon>
        <taxon>Niabella</taxon>
    </lineage>
</organism>
<dbReference type="Gene3D" id="2.30.40.10">
    <property type="entry name" value="Urease, subunit C, domain 1"/>
    <property type="match status" value="1"/>
</dbReference>
<keyword evidence="4" id="KW-1185">Reference proteome</keyword>
<dbReference type="SUPFAM" id="SSF69304">
    <property type="entry name" value="Tricorn protease N-terminal domain"/>
    <property type="match status" value="2"/>
</dbReference>
<dbReference type="InterPro" id="IPR032466">
    <property type="entry name" value="Metal_Hydrolase"/>
</dbReference>
<dbReference type="Pfam" id="PF07676">
    <property type="entry name" value="PD40"/>
    <property type="match status" value="3"/>
</dbReference>
<dbReference type="PANTHER" id="PTHR36842:SF1">
    <property type="entry name" value="PROTEIN TOLB"/>
    <property type="match status" value="1"/>
</dbReference>
<reference evidence="3 4" key="1">
    <citation type="submission" date="2022-02" db="EMBL/GenBank/DDBJ databases">
        <authorList>
            <person name="Min J."/>
        </authorList>
    </citation>
    <scope>NUCLEOTIDE SEQUENCE [LARGE SCALE GENOMIC DNA]</scope>
    <source>
        <strain evidence="3 4">GR10-1</strain>
    </source>
</reference>
<dbReference type="Gene3D" id="2.120.10.30">
    <property type="entry name" value="TolB, C-terminal domain"/>
    <property type="match status" value="3"/>
</dbReference>
<dbReference type="EMBL" id="JAKWBL010000001">
    <property type="protein sequence ID" value="MCH5597888.1"/>
    <property type="molecule type" value="Genomic_DNA"/>
</dbReference>
<dbReference type="RefSeq" id="WP_240827244.1">
    <property type="nucleotide sequence ID" value="NZ_JAKWBL010000001.1"/>
</dbReference>
<feature type="chain" id="PRO_5045915725" evidence="2">
    <location>
        <begin position="19"/>
        <end position="844"/>
    </location>
</feature>
<proteinExistence type="inferred from homology"/>
<accession>A0ABS9SHN4</accession>
<dbReference type="SUPFAM" id="SSF51556">
    <property type="entry name" value="Metallo-dependent hydrolases"/>
    <property type="match status" value="1"/>
</dbReference>
<evidence type="ECO:0000256" key="2">
    <source>
        <dbReference type="SAM" id="SignalP"/>
    </source>
</evidence>
<dbReference type="SUPFAM" id="SSF51338">
    <property type="entry name" value="Composite domain of metallo-dependent hydrolases"/>
    <property type="match status" value="1"/>
</dbReference>
<dbReference type="InterPro" id="IPR011059">
    <property type="entry name" value="Metal-dep_hydrolase_composite"/>
</dbReference>
<keyword evidence="2" id="KW-0732">Signal</keyword>
<name>A0ABS9SHN4_9BACT</name>
<dbReference type="Proteomes" id="UP001202248">
    <property type="component" value="Unassembled WGS sequence"/>
</dbReference>
<gene>
    <name evidence="3" type="ORF">MKP09_08210</name>
</gene>
<protein>
    <submittedName>
        <fullName evidence="3">Amidohydrolase</fullName>
    </submittedName>
</protein>
<sequence>MKIITMLLCTALPFAVLAQTKPDAKKWDVSNPEGPYKEASFTVNEGTWMNLDISPDGKEIVFDLLGDIYSIPSAGGEAKLLRGGHAFEVQPRFSPDGKKISFTSDAGGGDNIWIMDRDARNAKQITKENFRLLNNAVWTPDGQYLVARKHFTSGRSLGAGEMWMYHISGGGGLQLTERKNDQQDVNEPCVSPDGRYVYFSEDMYPGGFFQYNKDPNNQIFMIRRFDREKGKVENVTGGGGGAARPQLSNNGKYLSFVKRVRTKTVLYLRNLQTGEEWPVYDQLSKDQQEAWTVFGIYTGYTWSPDDKHIYIWANGNIMKVDVDAVNKAVEIPFTCKVNQKIYDAVRFKQNLDINQFSAKVIRHAITSPDGKWLVFNGVGYLWKKALPNGTPERITNGVDFEFEPAFSPDSKQIIYTTWNDESSGAIYKTNLQGNAKPVRLTKEKGIYRTPSFSHNGKKIVFIKEGGSDALGPAHTAKPGIYIMSDEGSSEKFVIQRGGTPSFNKDDDRIYYESGGNNLSSCQLDGQDEKQLLKSTYGNNFKVSPDEKWIAFTDLHKAYVAAFPHTGKTLDISGSTADFPVKIVSKDAGYNLHWSNDSKKLHYTLGGQYYTINLDERFEFIAHKADSLFKVPEKGQEVGLQVKVDKPSGSIAFTNARIITMNGNEVIENGTLVVDENKIKAIGKSGDVTVPSGAKVIDATGKTIMPGFIDAHAHAGHFRTGITPQKHWPYYAALAYGVTSIHDPSANSEFVFANSELVKAGNITGPRVFSTGTVLYGADGDFKAVINSLDDAKSALRRTKAFGAFSVKSYNQPRREQRQQVIKAARDLNMEVVPEGGSFSFITPA</sequence>
<dbReference type="Gene3D" id="3.20.20.140">
    <property type="entry name" value="Metal-dependent hydrolases"/>
    <property type="match status" value="1"/>
</dbReference>
<dbReference type="InterPro" id="IPR011659">
    <property type="entry name" value="WD40"/>
</dbReference>
<evidence type="ECO:0000256" key="1">
    <source>
        <dbReference type="ARBA" id="ARBA00009820"/>
    </source>
</evidence>
<comment type="caution">
    <text evidence="3">The sequence shown here is derived from an EMBL/GenBank/DDBJ whole genome shotgun (WGS) entry which is preliminary data.</text>
</comment>
<evidence type="ECO:0000313" key="4">
    <source>
        <dbReference type="Proteomes" id="UP001202248"/>
    </source>
</evidence>